<dbReference type="GO" id="GO:0006302">
    <property type="term" value="P:double-strand break repair"/>
    <property type="evidence" value="ECO:0007669"/>
    <property type="project" value="TreeGrafter"/>
</dbReference>
<evidence type="ECO:0000313" key="10">
    <source>
        <dbReference type="Proteomes" id="UP000026714"/>
    </source>
</evidence>
<dbReference type="Proteomes" id="UP000026714">
    <property type="component" value="Unassembled WGS sequence"/>
</dbReference>
<dbReference type="InterPro" id="IPR003717">
    <property type="entry name" value="RecO"/>
</dbReference>
<evidence type="ECO:0000256" key="5">
    <source>
        <dbReference type="ARBA" id="ARBA00023204"/>
    </source>
</evidence>
<keyword evidence="4 7" id="KW-0233">DNA recombination</keyword>
<evidence type="ECO:0000256" key="4">
    <source>
        <dbReference type="ARBA" id="ARBA00023172"/>
    </source>
</evidence>
<dbReference type="SUPFAM" id="SSF57863">
    <property type="entry name" value="ArfGap/RecO-like zinc finger"/>
    <property type="match status" value="1"/>
</dbReference>
<dbReference type="EMBL" id="AZRA01000054">
    <property type="protein sequence ID" value="KDB52224.1"/>
    <property type="molecule type" value="Genomic_DNA"/>
</dbReference>
<keyword evidence="3 7" id="KW-0227">DNA damage</keyword>
<protein>
    <recommendedName>
        <fullName evidence="2 7">DNA repair protein RecO</fullName>
    </recommendedName>
    <alternativeName>
        <fullName evidence="6 7">Recombination protein O</fullName>
    </alternativeName>
</protein>
<feature type="domain" description="DNA replication/recombination mediator RecO N-terminal" evidence="8">
    <location>
        <begin position="13"/>
        <end position="70"/>
    </location>
</feature>
<evidence type="ECO:0000256" key="7">
    <source>
        <dbReference type="HAMAP-Rule" id="MF_00201"/>
    </source>
</evidence>
<evidence type="ECO:0000313" key="9">
    <source>
        <dbReference type="EMBL" id="KDB52224.1"/>
    </source>
</evidence>
<dbReference type="GO" id="GO:0006310">
    <property type="term" value="P:DNA recombination"/>
    <property type="evidence" value="ECO:0007669"/>
    <property type="project" value="UniProtKB-UniRule"/>
</dbReference>
<dbReference type="Gene3D" id="1.20.1440.120">
    <property type="entry name" value="Recombination protein O, C-terminal domain"/>
    <property type="match status" value="1"/>
</dbReference>
<comment type="function">
    <text evidence="7">Involved in DNA repair and RecF pathway recombination.</text>
</comment>
<comment type="similarity">
    <text evidence="1 7">Belongs to the RecO family.</text>
</comment>
<dbReference type="InterPro" id="IPR022572">
    <property type="entry name" value="DNA_rep/recomb_RecO_N"/>
</dbReference>
<evidence type="ECO:0000256" key="2">
    <source>
        <dbReference type="ARBA" id="ARBA00021310"/>
    </source>
</evidence>
<keyword evidence="5 7" id="KW-0234">DNA repair</keyword>
<dbReference type="PANTHER" id="PTHR33991:SF1">
    <property type="entry name" value="DNA REPAIR PROTEIN RECO"/>
    <property type="match status" value="1"/>
</dbReference>
<evidence type="ECO:0000256" key="1">
    <source>
        <dbReference type="ARBA" id="ARBA00007452"/>
    </source>
</evidence>
<dbReference type="HAMAP" id="MF_00201">
    <property type="entry name" value="RecO"/>
    <property type="match status" value="1"/>
</dbReference>
<organism evidence="9 10">
    <name type="scientific">Sphaerotilus natans subsp. natans DSM 6575</name>
    <dbReference type="NCBI Taxonomy" id="1286631"/>
    <lineage>
        <taxon>Bacteria</taxon>
        <taxon>Pseudomonadati</taxon>
        <taxon>Pseudomonadota</taxon>
        <taxon>Betaproteobacteria</taxon>
        <taxon>Burkholderiales</taxon>
        <taxon>Sphaerotilaceae</taxon>
        <taxon>Sphaerotilus</taxon>
    </lineage>
</organism>
<dbReference type="InterPro" id="IPR012340">
    <property type="entry name" value="NA-bd_OB-fold"/>
</dbReference>
<proteinExistence type="inferred from homology"/>
<dbReference type="Gene3D" id="2.40.50.140">
    <property type="entry name" value="Nucleic acid-binding proteins"/>
    <property type="match status" value="1"/>
</dbReference>
<dbReference type="PATRIC" id="fig|1286631.3.peg.2166"/>
<dbReference type="eggNOG" id="COG1381">
    <property type="taxonomic scope" value="Bacteria"/>
</dbReference>
<accession>A0A059KLY3</accession>
<gene>
    <name evidence="7" type="primary">recO</name>
    <name evidence="9" type="ORF">X805_22020</name>
</gene>
<evidence type="ECO:0000259" key="8">
    <source>
        <dbReference type="Pfam" id="PF11967"/>
    </source>
</evidence>
<dbReference type="GO" id="GO:0043590">
    <property type="term" value="C:bacterial nucleoid"/>
    <property type="evidence" value="ECO:0007669"/>
    <property type="project" value="TreeGrafter"/>
</dbReference>
<dbReference type="Pfam" id="PF11967">
    <property type="entry name" value="RecO_N"/>
    <property type="match status" value="1"/>
</dbReference>
<name>A0A059KLY3_9BURK</name>
<dbReference type="PANTHER" id="PTHR33991">
    <property type="entry name" value="DNA REPAIR PROTEIN RECO"/>
    <property type="match status" value="1"/>
</dbReference>
<dbReference type="InterPro" id="IPR042242">
    <property type="entry name" value="RecO_C"/>
</dbReference>
<keyword evidence="10" id="KW-1185">Reference proteome</keyword>
<dbReference type="SUPFAM" id="SSF50249">
    <property type="entry name" value="Nucleic acid-binding proteins"/>
    <property type="match status" value="1"/>
</dbReference>
<dbReference type="AlphaFoldDB" id="A0A059KLY3"/>
<dbReference type="InterPro" id="IPR037278">
    <property type="entry name" value="ARFGAP/RecO"/>
</dbReference>
<reference evidence="9 10" key="1">
    <citation type="journal article" date="2014" name="FEMS Microbiol. Ecol.">
        <title>Sphaerotilus natans encrusted with nanoball-shaped Fe(III) oxide minerals formed by nitrate-reducing mixotrophic Fe(II) oxidation.</title>
        <authorList>
            <person name="Park S."/>
            <person name="Kim D.H."/>
            <person name="Lee J.H."/>
            <person name="Hur H.G."/>
        </authorList>
    </citation>
    <scope>NUCLEOTIDE SEQUENCE [LARGE SCALE GENOMIC DNA]</scope>
    <source>
        <strain evidence="9 10">DSM 6575</strain>
    </source>
</reference>
<comment type="caution">
    <text evidence="9">The sequence shown here is derived from an EMBL/GenBank/DDBJ whole genome shotgun (WGS) entry which is preliminary data.</text>
</comment>
<dbReference type="Pfam" id="PF02565">
    <property type="entry name" value="RecO_C"/>
    <property type="match status" value="1"/>
</dbReference>
<sequence length="272" mass="29420">MAVSRRAAPAALAAYVLHRHDWSESSLILELWTRERGRIAAVAKGAKRPHSQLRSVLLPFQRLQIVLGGRAERRDEAAPPEIHLLRSAEWAGALPDGRGVAAMPSGAALLAGFHLNELLMRALQRHDPHPRLFDAYALTLPALDRDDEAATAAALRAFELVLLRESGVLPELGRVTQTQQPVEPRARHGLHAERGVTPIDGAGGLSGATLHALEAALAAGDLAALRQACRGALPALRTLLRGLLHYHLDTSMLRTRALMVEIQKLTEPSTPP</sequence>
<evidence type="ECO:0000256" key="3">
    <source>
        <dbReference type="ARBA" id="ARBA00022763"/>
    </source>
</evidence>
<evidence type="ECO:0000256" key="6">
    <source>
        <dbReference type="ARBA" id="ARBA00033409"/>
    </source>
</evidence>
<dbReference type="STRING" id="34103.SAMN05421778_113104"/>